<keyword evidence="2" id="KW-1185">Reference proteome</keyword>
<dbReference type="PANTHER" id="PTHR32052">
    <property type="entry name" value="ANKYRIN REPEAT-CONTAINING PROTEIN"/>
    <property type="match status" value="1"/>
</dbReference>
<dbReference type="FunCoup" id="F1A3F2">
    <property type="interactions" value="2"/>
</dbReference>
<dbReference type="AlphaFoldDB" id="F1A3F2"/>
<dbReference type="Proteomes" id="UP000001064">
    <property type="component" value="Unassembled WGS sequence"/>
</dbReference>
<name>F1A3F2_DICPU</name>
<dbReference type="OMA" id="THNYTIN"/>
<sequence length="645" mass="77016">MDKNIIINNNNNNNEEENLNYILYKKIFNNKFLSNYINNFIYKLNDDYIKQYCSDNHYPKPLNKYFLKDVPYSSVFQTNNIYLFRDKIKSKTTATATDGTKKENDIVNLCKFLKKNKERITIDEIKDFYHLNKEYYFKSLDSPESTVIESIVNHNLVSLFSIVYQDQYEIFFSYKSIFNSLKRKSKKVSLIGEANSKFFVYSNRILIMNSFLRSSLEMVKFLYEQLEIDIFQLAYDDILLWAIISDNRLDLVPYLIKDLDYFKNQSIYSTRSKTESNLFSEDFYNYLFLIDHKSFKKIIKFYPNHTHNYTINKKCYKLIQEHTNNNLIFDHQINCILNLLYHYNKIVSKPTLSESPSDSISNIIKHLIDYNNKYQNNNNDENNTAIENIKQLYNLNQNNKNNKKKKEKRSLFKSFLSSSTSSSSSSNNEKNNSLDEFSKLNFDNFNLEREVKRIYIFLFLNKKLRSNSTFDKIWFSKTLVYFASKFQEFRIIEKFLKEINNNNSDQNSDAITKVIQYEIYKNIFIYGNGALYLFAKSLKLDIHLQVSFCLLNNSNIKDFINLLLLLNDHDDNLFGSLFFVVTSYIETKELADQIIEILQKHYIKKNITSGNYKLLDSRYLENNSTTHYFYKNYESLFTNWDLRYK</sequence>
<dbReference type="EMBL" id="GL871456">
    <property type="protein sequence ID" value="EGC29274.1"/>
    <property type="molecule type" value="Genomic_DNA"/>
</dbReference>
<dbReference type="GeneID" id="10506277"/>
<dbReference type="VEuPathDB" id="AmoebaDB:DICPUDRAFT_84687"/>
<accession>F1A3F2</accession>
<gene>
    <name evidence="1" type="ORF">DICPUDRAFT_84687</name>
</gene>
<proteinExistence type="predicted"/>
<reference evidence="2" key="1">
    <citation type="journal article" date="2011" name="Genome Biol.">
        <title>Comparative genomics of the social amoebae Dictyostelium discoideum and Dictyostelium purpureum.</title>
        <authorList>
            <consortium name="US DOE Joint Genome Institute (JGI-PGF)"/>
            <person name="Sucgang R."/>
            <person name="Kuo A."/>
            <person name="Tian X."/>
            <person name="Salerno W."/>
            <person name="Parikh A."/>
            <person name="Feasley C.L."/>
            <person name="Dalin E."/>
            <person name="Tu H."/>
            <person name="Huang E."/>
            <person name="Barry K."/>
            <person name="Lindquist E."/>
            <person name="Shapiro H."/>
            <person name="Bruce D."/>
            <person name="Schmutz J."/>
            <person name="Salamov A."/>
            <person name="Fey P."/>
            <person name="Gaudet P."/>
            <person name="Anjard C."/>
            <person name="Babu M.M."/>
            <person name="Basu S."/>
            <person name="Bushmanova Y."/>
            <person name="van der Wel H."/>
            <person name="Katoh-Kurasawa M."/>
            <person name="Dinh C."/>
            <person name="Coutinho P.M."/>
            <person name="Saito T."/>
            <person name="Elias M."/>
            <person name="Schaap P."/>
            <person name="Kay R.R."/>
            <person name="Henrissat B."/>
            <person name="Eichinger L."/>
            <person name="Rivero F."/>
            <person name="Putnam N.H."/>
            <person name="West C.M."/>
            <person name="Loomis W.F."/>
            <person name="Chisholm R.L."/>
            <person name="Shaulsky G."/>
            <person name="Strassmann J.E."/>
            <person name="Queller D.C."/>
            <person name="Kuspa A."/>
            <person name="Grigoriev I.V."/>
        </authorList>
    </citation>
    <scope>NUCLEOTIDE SEQUENCE [LARGE SCALE GENOMIC DNA]</scope>
    <source>
        <strain evidence="2">QSDP1</strain>
    </source>
</reference>
<organism evidence="1 2">
    <name type="scientific">Dictyostelium purpureum</name>
    <name type="common">Slime mold</name>
    <dbReference type="NCBI Taxonomy" id="5786"/>
    <lineage>
        <taxon>Eukaryota</taxon>
        <taxon>Amoebozoa</taxon>
        <taxon>Evosea</taxon>
        <taxon>Eumycetozoa</taxon>
        <taxon>Dictyostelia</taxon>
        <taxon>Dictyosteliales</taxon>
        <taxon>Dictyosteliaceae</taxon>
        <taxon>Dictyostelium</taxon>
    </lineage>
</organism>
<evidence type="ECO:0000313" key="2">
    <source>
        <dbReference type="Proteomes" id="UP000001064"/>
    </source>
</evidence>
<protein>
    <submittedName>
        <fullName evidence="1">Uncharacterized protein</fullName>
    </submittedName>
</protein>
<dbReference type="PANTHER" id="PTHR32052:SF10">
    <property type="entry name" value="ANKYRIN REPEAT-CONTAINING PROTEIN"/>
    <property type="match status" value="1"/>
</dbReference>
<dbReference type="InParanoid" id="F1A3F2"/>
<evidence type="ECO:0000313" key="1">
    <source>
        <dbReference type="EMBL" id="EGC29274.1"/>
    </source>
</evidence>
<dbReference type="RefSeq" id="XP_003294196.1">
    <property type="nucleotide sequence ID" value="XM_003294148.1"/>
</dbReference>
<dbReference type="KEGG" id="dpp:DICPUDRAFT_84687"/>